<dbReference type="InterPro" id="IPR051540">
    <property type="entry name" value="S-2-haloacid_dehalogenase"/>
</dbReference>
<dbReference type="EC" id="3.8.1.3" evidence="3"/>
<dbReference type="PRINTS" id="PR00413">
    <property type="entry name" value="HADHALOGNASE"/>
</dbReference>
<dbReference type="KEGG" id="rhs:A3Q41_00259"/>
<dbReference type="EMBL" id="CP015220">
    <property type="protein sequence ID" value="AMY21583.1"/>
    <property type="molecule type" value="Genomic_DNA"/>
</dbReference>
<dbReference type="InterPro" id="IPR006328">
    <property type="entry name" value="2-HAD"/>
</dbReference>
<dbReference type="SUPFAM" id="SSF56784">
    <property type="entry name" value="HAD-like"/>
    <property type="match status" value="1"/>
</dbReference>
<evidence type="ECO:0000313" key="3">
    <source>
        <dbReference type="EMBL" id="AMY21583.1"/>
    </source>
</evidence>
<evidence type="ECO:0000313" key="4">
    <source>
        <dbReference type="Proteomes" id="UP000076038"/>
    </source>
</evidence>
<dbReference type="InterPro" id="IPR036412">
    <property type="entry name" value="HAD-like_sf"/>
</dbReference>
<dbReference type="Pfam" id="PF00702">
    <property type="entry name" value="Hydrolase"/>
    <property type="match status" value="1"/>
</dbReference>
<dbReference type="GO" id="GO:0018785">
    <property type="term" value="F:haloacetate dehalogenase activity"/>
    <property type="evidence" value="ECO:0007669"/>
    <property type="project" value="UniProtKB-EC"/>
</dbReference>
<dbReference type="InterPro" id="IPR023214">
    <property type="entry name" value="HAD_sf"/>
</dbReference>
<dbReference type="NCBIfam" id="TIGR01428">
    <property type="entry name" value="HAD_type_II"/>
    <property type="match status" value="1"/>
</dbReference>
<proteinExistence type="inferred from homology"/>
<gene>
    <name evidence="3" type="primary">dehH2</name>
    <name evidence="3" type="ORF">A3Q41_00259</name>
</gene>
<keyword evidence="2 3" id="KW-0378">Hydrolase</keyword>
<dbReference type="SFLD" id="SFLDG01129">
    <property type="entry name" value="C1.5:_HAD__Beta-PGM__Phosphata"/>
    <property type="match status" value="1"/>
</dbReference>
<organism evidence="3 4">
    <name type="scientific">Rhodococcoides fascians</name>
    <name type="common">Rhodococcus fascians</name>
    <dbReference type="NCBI Taxonomy" id="1828"/>
    <lineage>
        <taxon>Bacteria</taxon>
        <taxon>Bacillati</taxon>
        <taxon>Actinomycetota</taxon>
        <taxon>Actinomycetes</taxon>
        <taxon>Mycobacteriales</taxon>
        <taxon>Nocardiaceae</taxon>
        <taxon>Rhodococcoides</taxon>
    </lineage>
</organism>
<evidence type="ECO:0000256" key="1">
    <source>
        <dbReference type="ARBA" id="ARBA00008106"/>
    </source>
</evidence>
<dbReference type="RefSeq" id="WP_228139267.1">
    <property type="nucleotide sequence ID" value="NZ_CP015220.1"/>
</dbReference>
<protein>
    <submittedName>
        <fullName evidence="3">Haloacetate dehalogenase H-2</fullName>
        <ecNumber evidence="3">3.8.1.3</ecNumber>
    </submittedName>
</protein>
<dbReference type="AlphaFoldDB" id="A0A143QEH6"/>
<dbReference type="Gene3D" id="3.40.50.1000">
    <property type="entry name" value="HAD superfamily/HAD-like"/>
    <property type="match status" value="1"/>
</dbReference>
<name>A0A143QEH6_RHOFA</name>
<dbReference type="NCBIfam" id="TIGR01493">
    <property type="entry name" value="HAD-SF-IA-v2"/>
    <property type="match status" value="1"/>
</dbReference>
<comment type="similarity">
    <text evidence="1">Belongs to the HAD-like hydrolase superfamily. S-2-haloalkanoic acid dehalogenase family.</text>
</comment>
<sequence length="227" mass="24341">MNTVRLPRVIIFDVNETLSDMAPMAARFADVGAPEHLFPTWFAGVLRDGFALAVAGTARPFAEVGSGVLEALLSDAAIDRQLDDAVDHIMAGFAELEVHPDVVAGVNALAAQGIRMITLSNGSASLAQSLLERAGVRSAFELLLSVEDAGRWKPHADAYCYALEQCGIEPGDAMLVAVHPWDIDGAHRAGLSTAWLDRENRPYPDHFVPADVTAQSLPDVARMLGER</sequence>
<dbReference type="CDD" id="cd02588">
    <property type="entry name" value="HAD_L2-DEX"/>
    <property type="match status" value="1"/>
</dbReference>
<keyword evidence="4" id="KW-1185">Reference proteome</keyword>
<dbReference type="PANTHER" id="PTHR43316:SF3">
    <property type="entry name" value="HALOACID DEHALOGENASE, TYPE II (AFU_ORTHOLOGUE AFUA_2G07750)-RELATED"/>
    <property type="match status" value="1"/>
</dbReference>
<reference evidence="3 4" key="1">
    <citation type="journal article" date="2016" name="Genome Announc.">
        <title>Complete Genome and Plasmid Sequences for Rhodococcus fascians D188 and Draft Sequences for Rhodococcus Isolates PBTS 1 and PBTS 2.</title>
        <authorList>
            <person name="Stamler R.A."/>
            <person name="Vereecke D."/>
            <person name="Zhang Y."/>
            <person name="Schilkey F."/>
            <person name="Devitt N."/>
            <person name="Randall J.J."/>
        </authorList>
    </citation>
    <scope>NUCLEOTIDE SEQUENCE [LARGE SCALE GENOMIC DNA]</scope>
    <source>
        <strain evidence="3 4">PBTS2</strain>
    </source>
</reference>
<dbReference type="SFLD" id="SFLDS00003">
    <property type="entry name" value="Haloacid_Dehalogenase"/>
    <property type="match status" value="1"/>
</dbReference>
<dbReference type="Proteomes" id="UP000076038">
    <property type="component" value="Chromosome"/>
</dbReference>
<dbReference type="InterPro" id="IPR023198">
    <property type="entry name" value="PGP-like_dom2"/>
</dbReference>
<dbReference type="PANTHER" id="PTHR43316">
    <property type="entry name" value="HYDROLASE, HALOACID DELAHOGENASE-RELATED"/>
    <property type="match status" value="1"/>
</dbReference>
<evidence type="ECO:0000256" key="2">
    <source>
        <dbReference type="ARBA" id="ARBA00022801"/>
    </source>
</evidence>
<dbReference type="Gene3D" id="1.10.150.240">
    <property type="entry name" value="Putative phosphatase, domain 2"/>
    <property type="match status" value="1"/>
</dbReference>
<dbReference type="InterPro" id="IPR006439">
    <property type="entry name" value="HAD-SF_hydro_IA"/>
</dbReference>
<dbReference type="PATRIC" id="fig|1653479.3.peg.258"/>
<accession>A0A143QEH6</accession>
<reference evidence="4" key="2">
    <citation type="submission" date="2016-04" db="EMBL/GenBank/DDBJ databases">
        <title>Complete Genome and Plasmid Sequences for Rhodococcus fascians D188 and Draft Sequences for Rhodococcus spp. Isolates PBTS 1 and PBTS 2.</title>
        <authorList>
            <person name="Stamer R."/>
            <person name="Vereecke D."/>
            <person name="Zhang Y."/>
            <person name="Schilkey F."/>
            <person name="Devitt N."/>
            <person name="Randall J."/>
        </authorList>
    </citation>
    <scope>NUCLEOTIDE SEQUENCE [LARGE SCALE GENOMIC DNA]</scope>
    <source>
        <strain evidence="4">PBTS2</strain>
    </source>
</reference>